<feature type="compositionally biased region" description="Polar residues" evidence="1">
    <location>
        <begin position="86"/>
        <end position="100"/>
    </location>
</feature>
<reference evidence="3 4" key="1">
    <citation type="submission" date="2023-04" db="EMBL/GenBank/DDBJ databases">
        <title>Genome of Basidiobolus ranarum AG-B5.</title>
        <authorList>
            <person name="Stajich J.E."/>
            <person name="Carter-House D."/>
            <person name="Gryganskyi A."/>
        </authorList>
    </citation>
    <scope>NUCLEOTIDE SEQUENCE [LARGE SCALE GENOMIC DNA]</scope>
    <source>
        <strain evidence="3 4">AG-B5</strain>
    </source>
</reference>
<feature type="transmembrane region" description="Helical" evidence="2">
    <location>
        <begin position="45"/>
        <end position="67"/>
    </location>
</feature>
<feature type="region of interest" description="Disordered" evidence="1">
    <location>
        <begin position="1"/>
        <end position="37"/>
    </location>
</feature>
<name>A0ABR2WI87_9FUNG</name>
<keyword evidence="2" id="KW-1133">Transmembrane helix</keyword>
<keyword evidence="2" id="KW-0812">Transmembrane</keyword>
<sequence length="219" mass="23463">KVTPPPCPTPPLGTLSPAPPTGPKNVAPPHENADSKHGSGISTGAIIGIALGSVALVTLVACLIFILHRRKRTKSKQMVETKRSQDPGNPSPNQYNLRPATSSTLRSTRSESEVDSITPLSASNSTARRNSLRLTVKDAQLLAHTYRAMLSNNNMNGEDVPQTNQRSLYSDELLKRELAAEGRGVKNVSTSPAIVVVNSDQIGRNSMTADHSEHSETNE</sequence>
<feature type="compositionally biased region" description="Polar residues" evidence="1">
    <location>
        <begin position="118"/>
        <end position="131"/>
    </location>
</feature>
<comment type="caution">
    <text evidence="3">The sequence shown here is derived from an EMBL/GenBank/DDBJ whole genome shotgun (WGS) entry which is preliminary data.</text>
</comment>
<proteinExistence type="predicted"/>
<feature type="non-terminal residue" evidence="3">
    <location>
        <position position="1"/>
    </location>
</feature>
<evidence type="ECO:0000313" key="4">
    <source>
        <dbReference type="Proteomes" id="UP001479436"/>
    </source>
</evidence>
<protein>
    <submittedName>
        <fullName evidence="3">Uncharacterized protein</fullName>
    </submittedName>
</protein>
<evidence type="ECO:0000256" key="2">
    <source>
        <dbReference type="SAM" id="Phobius"/>
    </source>
</evidence>
<feature type="compositionally biased region" description="Pro residues" evidence="1">
    <location>
        <begin position="1"/>
        <end position="22"/>
    </location>
</feature>
<keyword evidence="4" id="KW-1185">Reference proteome</keyword>
<dbReference type="Proteomes" id="UP001479436">
    <property type="component" value="Unassembled WGS sequence"/>
</dbReference>
<keyword evidence="2" id="KW-0472">Membrane</keyword>
<accession>A0ABR2WI87</accession>
<feature type="region of interest" description="Disordered" evidence="1">
    <location>
        <begin position="73"/>
        <end position="131"/>
    </location>
</feature>
<gene>
    <name evidence="3" type="ORF">K7432_014051</name>
</gene>
<evidence type="ECO:0000256" key="1">
    <source>
        <dbReference type="SAM" id="MobiDB-lite"/>
    </source>
</evidence>
<dbReference type="EMBL" id="JASJQH010001500">
    <property type="protein sequence ID" value="KAK9761213.1"/>
    <property type="molecule type" value="Genomic_DNA"/>
</dbReference>
<evidence type="ECO:0000313" key="3">
    <source>
        <dbReference type="EMBL" id="KAK9761213.1"/>
    </source>
</evidence>
<organism evidence="3 4">
    <name type="scientific">Basidiobolus ranarum</name>
    <dbReference type="NCBI Taxonomy" id="34480"/>
    <lineage>
        <taxon>Eukaryota</taxon>
        <taxon>Fungi</taxon>
        <taxon>Fungi incertae sedis</taxon>
        <taxon>Zoopagomycota</taxon>
        <taxon>Entomophthoromycotina</taxon>
        <taxon>Basidiobolomycetes</taxon>
        <taxon>Basidiobolales</taxon>
        <taxon>Basidiobolaceae</taxon>
        <taxon>Basidiobolus</taxon>
    </lineage>
</organism>